<accession>A0AAP0GCD6</accession>
<dbReference type="EMBL" id="JBBWWQ010000003">
    <property type="protein sequence ID" value="KAK8951355.1"/>
    <property type="molecule type" value="Genomic_DNA"/>
</dbReference>
<evidence type="ECO:0000313" key="2">
    <source>
        <dbReference type="EMBL" id="KAK8951355.1"/>
    </source>
</evidence>
<feature type="region of interest" description="Disordered" evidence="1">
    <location>
        <begin position="32"/>
        <end position="153"/>
    </location>
</feature>
<proteinExistence type="predicted"/>
<organism evidence="2 3">
    <name type="scientific">Platanthera zijinensis</name>
    <dbReference type="NCBI Taxonomy" id="2320716"/>
    <lineage>
        <taxon>Eukaryota</taxon>
        <taxon>Viridiplantae</taxon>
        <taxon>Streptophyta</taxon>
        <taxon>Embryophyta</taxon>
        <taxon>Tracheophyta</taxon>
        <taxon>Spermatophyta</taxon>
        <taxon>Magnoliopsida</taxon>
        <taxon>Liliopsida</taxon>
        <taxon>Asparagales</taxon>
        <taxon>Orchidaceae</taxon>
        <taxon>Orchidoideae</taxon>
        <taxon>Orchideae</taxon>
        <taxon>Orchidinae</taxon>
        <taxon>Platanthera</taxon>
    </lineage>
</organism>
<name>A0AAP0GCD6_9ASPA</name>
<evidence type="ECO:0000256" key="1">
    <source>
        <dbReference type="SAM" id="MobiDB-lite"/>
    </source>
</evidence>
<comment type="caution">
    <text evidence="2">The sequence shown here is derived from an EMBL/GenBank/DDBJ whole genome shotgun (WGS) entry which is preliminary data.</text>
</comment>
<feature type="region of interest" description="Disordered" evidence="1">
    <location>
        <begin position="166"/>
        <end position="232"/>
    </location>
</feature>
<reference evidence="2 3" key="1">
    <citation type="journal article" date="2022" name="Nat. Plants">
        <title>Genomes of leafy and leafless Platanthera orchids illuminate the evolution of mycoheterotrophy.</title>
        <authorList>
            <person name="Li M.H."/>
            <person name="Liu K.W."/>
            <person name="Li Z."/>
            <person name="Lu H.C."/>
            <person name="Ye Q.L."/>
            <person name="Zhang D."/>
            <person name="Wang J.Y."/>
            <person name="Li Y.F."/>
            <person name="Zhong Z.M."/>
            <person name="Liu X."/>
            <person name="Yu X."/>
            <person name="Liu D.K."/>
            <person name="Tu X.D."/>
            <person name="Liu B."/>
            <person name="Hao Y."/>
            <person name="Liao X.Y."/>
            <person name="Jiang Y.T."/>
            <person name="Sun W.H."/>
            <person name="Chen J."/>
            <person name="Chen Y.Q."/>
            <person name="Ai Y."/>
            <person name="Zhai J.W."/>
            <person name="Wu S.S."/>
            <person name="Zhou Z."/>
            <person name="Hsiao Y.Y."/>
            <person name="Wu W.L."/>
            <person name="Chen Y.Y."/>
            <person name="Lin Y.F."/>
            <person name="Hsu J.L."/>
            <person name="Li C.Y."/>
            <person name="Wang Z.W."/>
            <person name="Zhao X."/>
            <person name="Zhong W.Y."/>
            <person name="Ma X.K."/>
            <person name="Ma L."/>
            <person name="Huang J."/>
            <person name="Chen G.Z."/>
            <person name="Huang M.Z."/>
            <person name="Huang L."/>
            <person name="Peng D.H."/>
            <person name="Luo Y.B."/>
            <person name="Zou S.Q."/>
            <person name="Chen S.P."/>
            <person name="Lan S."/>
            <person name="Tsai W.C."/>
            <person name="Van de Peer Y."/>
            <person name="Liu Z.J."/>
        </authorList>
    </citation>
    <scope>NUCLEOTIDE SEQUENCE [LARGE SCALE GENOMIC DNA]</scope>
    <source>
        <tissue evidence="2">Leaf</tissue>
    </source>
</reference>
<feature type="compositionally biased region" description="Polar residues" evidence="1">
    <location>
        <begin position="219"/>
        <end position="232"/>
    </location>
</feature>
<keyword evidence="3" id="KW-1185">Reference proteome</keyword>
<protein>
    <submittedName>
        <fullName evidence="2">Uncharacterized protein</fullName>
    </submittedName>
</protein>
<feature type="compositionally biased region" description="Basic residues" evidence="1">
    <location>
        <begin position="195"/>
        <end position="204"/>
    </location>
</feature>
<gene>
    <name evidence="2" type="ORF">KSP39_PZI004548</name>
</gene>
<sequence>MYAKRAGKPLPQDLQDRLAAAQARALANCAAVAPWLSRKSPNAGPPEPKKKKGKRKAKVVRRDLACENRDPPSPTPNPAEGPSPQKESLPNDDAGSSPIPPPDLSAPPPEGRTRVSEEIPPAGTQVIEPASALPGFVTREDEARTGASISSAANPALAAGGVALEPFTTPKDADHPLGEDNPLHASGQAGTLVRKPFRPGRGKPLHLLYGTDGGVGPSHPTSVNGSRLTAAQTPIQKYRSTISSYRSGELQEWAADLGGTDTDLSINDDRSIRKQRGWRYSSEHKQIPASRSRRAMEFSPTEQIQTSEGIPATSSLQVNSLFDRSSPTEQRPEHWNLQMHKR</sequence>
<evidence type="ECO:0000313" key="3">
    <source>
        <dbReference type="Proteomes" id="UP001418222"/>
    </source>
</evidence>
<feature type="compositionally biased region" description="Basic and acidic residues" evidence="1">
    <location>
        <begin position="60"/>
        <end position="70"/>
    </location>
</feature>
<feature type="region of interest" description="Disordered" evidence="1">
    <location>
        <begin position="259"/>
        <end position="342"/>
    </location>
</feature>
<feature type="compositionally biased region" description="Polar residues" evidence="1">
    <location>
        <begin position="300"/>
        <end position="329"/>
    </location>
</feature>
<feature type="compositionally biased region" description="Basic and acidic residues" evidence="1">
    <location>
        <begin position="171"/>
        <end position="182"/>
    </location>
</feature>
<feature type="compositionally biased region" description="Basic residues" evidence="1">
    <location>
        <begin position="49"/>
        <end position="59"/>
    </location>
</feature>
<feature type="compositionally biased region" description="Pro residues" evidence="1">
    <location>
        <begin position="98"/>
        <end position="110"/>
    </location>
</feature>
<dbReference type="AlphaFoldDB" id="A0AAP0GCD6"/>
<feature type="compositionally biased region" description="Pro residues" evidence="1">
    <location>
        <begin position="71"/>
        <end position="81"/>
    </location>
</feature>
<dbReference type="Proteomes" id="UP001418222">
    <property type="component" value="Unassembled WGS sequence"/>
</dbReference>